<dbReference type="EC" id="3.5.1.23" evidence="2"/>
<gene>
    <name evidence="6" type="ORF">LSH36_12g34021</name>
</gene>
<protein>
    <recommendedName>
        <fullName evidence="2">ceramidase</fullName>
        <ecNumber evidence="2">3.5.1.23</ecNumber>
    </recommendedName>
</protein>
<evidence type="ECO:0000256" key="2">
    <source>
        <dbReference type="ARBA" id="ARBA00011891"/>
    </source>
</evidence>
<reference evidence="6" key="1">
    <citation type="journal article" date="2023" name="Mol. Biol. Evol.">
        <title>Third-Generation Sequencing Reveals the Adaptive Role of the Epigenome in Three Deep-Sea Polychaetes.</title>
        <authorList>
            <person name="Perez M."/>
            <person name="Aroh O."/>
            <person name="Sun Y."/>
            <person name="Lan Y."/>
            <person name="Juniper S.K."/>
            <person name="Young C.R."/>
            <person name="Angers B."/>
            <person name="Qian P.Y."/>
        </authorList>
    </citation>
    <scope>NUCLEOTIDE SEQUENCE</scope>
    <source>
        <strain evidence="6">P08H-3</strain>
    </source>
</reference>
<sequence>MVTDALRSLIVQLEFKRQGKTVFKSVNFAGYIGIVTGIKSKLFTLTMNDRFAIDGGYVGILEWILGIRDSRWIGFLTRDVMENATGYEMAKHMLTDTPLLSPTYFILGGNSSRQACVITRSRKKALDVWDLGTRNSSWYILETNYDNWKKALFVDDRRTAAHKCLNKLTQKLTTYTTLMQVESGAMETYLRHCPDPCPPCRDQLLALRPYGGNTIRLAMRPRSGKHPKQIGSDASNLITVPITPYNGTAVQNRNADTKQLVDILRSANLRQHVQERTHRHGHILDLVISRDDDNLIKGVSVSSMLSDHFLVDINVSLQKQSVSAKVISYRRYKSIDKEAFLADLRVSSLVMDPPDDVDHLVDLYDNTLRDIVDQHAPLRTKEMPSRPMLPWYNKNIQAAKRHRRYCERLWIKTSLCVHFEMFKSAYKVVTALKQPWFE</sequence>
<evidence type="ECO:0000313" key="6">
    <source>
        <dbReference type="EMBL" id="KAK2169189.1"/>
    </source>
</evidence>
<dbReference type="AlphaFoldDB" id="A0AAD9KCI8"/>
<dbReference type="GO" id="GO:0017040">
    <property type="term" value="F:N-acylsphingosine amidohydrolase activity"/>
    <property type="evidence" value="ECO:0007669"/>
    <property type="project" value="UniProtKB-EC"/>
</dbReference>
<evidence type="ECO:0000256" key="4">
    <source>
        <dbReference type="ARBA" id="ARBA00023228"/>
    </source>
</evidence>
<evidence type="ECO:0000313" key="7">
    <source>
        <dbReference type="Proteomes" id="UP001208570"/>
    </source>
</evidence>
<dbReference type="InterPro" id="IPR029132">
    <property type="entry name" value="CBAH/NAAA_C"/>
</dbReference>
<dbReference type="PANTHER" id="PTHR28583:SF1">
    <property type="entry name" value="ACID CERAMIDASE"/>
    <property type="match status" value="1"/>
</dbReference>
<keyword evidence="7" id="KW-1185">Reference proteome</keyword>
<comment type="subcellular location">
    <subcellularLocation>
        <location evidence="1">Lysosome</location>
    </subcellularLocation>
</comment>
<name>A0AAD9KCI8_9ANNE</name>
<evidence type="ECO:0000256" key="1">
    <source>
        <dbReference type="ARBA" id="ARBA00004371"/>
    </source>
</evidence>
<evidence type="ECO:0000259" key="5">
    <source>
        <dbReference type="Pfam" id="PF02275"/>
    </source>
</evidence>
<dbReference type="GO" id="GO:0005764">
    <property type="term" value="C:lysosome"/>
    <property type="evidence" value="ECO:0007669"/>
    <property type="project" value="UniProtKB-SubCell"/>
</dbReference>
<dbReference type="Proteomes" id="UP001208570">
    <property type="component" value="Unassembled WGS sequence"/>
</dbReference>
<dbReference type="PANTHER" id="PTHR28583">
    <property type="entry name" value="ACID AMIDASE"/>
    <property type="match status" value="1"/>
</dbReference>
<dbReference type="Pfam" id="PF02275">
    <property type="entry name" value="CBAH"/>
    <property type="match status" value="1"/>
</dbReference>
<comment type="caution">
    <text evidence="6">The sequence shown here is derived from an EMBL/GenBank/DDBJ whole genome shotgun (WGS) entry which is preliminary data.</text>
</comment>
<organism evidence="6 7">
    <name type="scientific">Paralvinella palmiformis</name>
    <dbReference type="NCBI Taxonomy" id="53620"/>
    <lineage>
        <taxon>Eukaryota</taxon>
        <taxon>Metazoa</taxon>
        <taxon>Spiralia</taxon>
        <taxon>Lophotrochozoa</taxon>
        <taxon>Annelida</taxon>
        <taxon>Polychaeta</taxon>
        <taxon>Sedentaria</taxon>
        <taxon>Canalipalpata</taxon>
        <taxon>Terebellida</taxon>
        <taxon>Terebelliformia</taxon>
        <taxon>Alvinellidae</taxon>
        <taxon>Paralvinella</taxon>
    </lineage>
</organism>
<dbReference type="EMBL" id="JAODUP010000012">
    <property type="protein sequence ID" value="KAK2169189.1"/>
    <property type="molecule type" value="Genomic_DNA"/>
</dbReference>
<keyword evidence="3" id="KW-0378">Hydrolase</keyword>
<accession>A0AAD9KCI8</accession>
<feature type="domain" description="Choloylglycine hydrolase/NAAA C-terminal" evidence="5">
    <location>
        <begin position="12"/>
        <end position="160"/>
    </location>
</feature>
<proteinExistence type="predicted"/>
<keyword evidence="4" id="KW-0458">Lysosome</keyword>
<evidence type="ECO:0000256" key="3">
    <source>
        <dbReference type="ARBA" id="ARBA00022801"/>
    </source>
</evidence>